<reference evidence="1" key="1">
    <citation type="submission" date="2021-05" db="EMBL/GenBank/DDBJ databases">
        <authorList>
            <person name="Pan Q."/>
            <person name="Jouanno E."/>
            <person name="Zahm M."/>
            <person name="Klopp C."/>
            <person name="Cabau C."/>
            <person name="Louis A."/>
            <person name="Berthelot C."/>
            <person name="Parey E."/>
            <person name="Roest Crollius H."/>
            <person name="Montfort J."/>
            <person name="Robinson-Rechavi M."/>
            <person name="Bouchez O."/>
            <person name="Lampietro C."/>
            <person name="Lopez Roques C."/>
            <person name="Donnadieu C."/>
            <person name="Postlethwait J."/>
            <person name="Bobe J."/>
            <person name="Dillon D."/>
            <person name="Chandos A."/>
            <person name="von Hippel F."/>
            <person name="Guiguen Y."/>
        </authorList>
    </citation>
    <scope>NUCLEOTIDE SEQUENCE</scope>
    <source>
        <strain evidence="1">YG-Jan2019</strain>
    </source>
</reference>
<protein>
    <submittedName>
        <fullName evidence="1">Uncharacterized protein</fullName>
    </submittedName>
</protein>
<name>A0ACC2FTJ0_DALPE</name>
<gene>
    <name evidence="1" type="ORF">DPEC_G00251950</name>
</gene>
<proteinExistence type="predicted"/>
<organism evidence="1 2">
    <name type="scientific">Dallia pectoralis</name>
    <name type="common">Alaska blackfish</name>
    <dbReference type="NCBI Taxonomy" id="75939"/>
    <lineage>
        <taxon>Eukaryota</taxon>
        <taxon>Metazoa</taxon>
        <taxon>Chordata</taxon>
        <taxon>Craniata</taxon>
        <taxon>Vertebrata</taxon>
        <taxon>Euteleostomi</taxon>
        <taxon>Actinopterygii</taxon>
        <taxon>Neopterygii</taxon>
        <taxon>Teleostei</taxon>
        <taxon>Protacanthopterygii</taxon>
        <taxon>Esociformes</taxon>
        <taxon>Umbridae</taxon>
        <taxon>Dallia</taxon>
    </lineage>
</organism>
<keyword evidence="2" id="KW-1185">Reference proteome</keyword>
<accession>A0ACC2FTJ0</accession>
<dbReference type="EMBL" id="CM055749">
    <property type="protein sequence ID" value="KAJ7994676.1"/>
    <property type="molecule type" value="Genomic_DNA"/>
</dbReference>
<comment type="caution">
    <text evidence="1">The sequence shown here is derived from an EMBL/GenBank/DDBJ whole genome shotgun (WGS) entry which is preliminary data.</text>
</comment>
<evidence type="ECO:0000313" key="1">
    <source>
        <dbReference type="EMBL" id="KAJ7994676.1"/>
    </source>
</evidence>
<evidence type="ECO:0000313" key="2">
    <source>
        <dbReference type="Proteomes" id="UP001157502"/>
    </source>
</evidence>
<sequence length="91" mass="9968">METGCSLGEDECVCQRGRHGRQREDGGRWMAAALALCENEPINSVSPLASLCLLSLFVMSFSVDYFRHFSLWSVRKTSLDLGSHAGGQKCG</sequence>
<dbReference type="Proteomes" id="UP001157502">
    <property type="component" value="Chromosome 22"/>
</dbReference>